<keyword evidence="5 11" id="KW-0479">Metal-binding</keyword>
<dbReference type="NCBIfam" id="NF001591">
    <property type="entry name" value="PRK00393.1"/>
    <property type="match status" value="1"/>
</dbReference>
<keyword evidence="4 11" id="KW-0686">Riboflavin biosynthesis</keyword>
<dbReference type="GO" id="GO:0005829">
    <property type="term" value="C:cytosol"/>
    <property type="evidence" value="ECO:0007669"/>
    <property type="project" value="TreeGrafter"/>
</dbReference>
<protein>
    <recommendedName>
        <fullName evidence="11">GTP cyclohydrolase-2</fullName>
        <ecNumber evidence="11">3.5.4.25</ecNumber>
    </recommendedName>
    <alternativeName>
        <fullName evidence="11">GTP cyclohydrolase II</fullName>
    </alternativeName>
</protein>
<proteinExistence type="inferred from homology"/>
<comment type="similarity">
    <text evidence="3">In the C-terminal section; belongs to the GTP cyclohydrolase II family.</text>
</comment>
<feature type="binding site" evidence="11">
    <location>
        <position position="259"/>
    </location>
    <ligand>
        <name>Zn(2+)</name>
        <dbReference type="ChEBI" id="CHEBI:29105"/>
        <note>catalytic</note>
    </ligand>
</feature>
<dbReference type="CDD" id="cd00641">
    <property type="entry name" value="GTP_cyclohydro2"/>
    <property type="match status" value="1"/>
</dbReference>
<feature type="domain" description="GTP cyclohydrolase II" evidence="12">
    <location>
        <begin position="199"/>
        <end position="361"/>
    </location>
</feature>
<feature type="binding site" evidence="11">
    <location>
        <position position="346"/>
    </location>
    <ligand>
        <name>GTP</name>
        <dbReference type="ChEBI" id="CHEBI:37565"/>
    </ligand>
</feature>
<comment type="catalytic activity">
    <reaction evidence="10 11">
        <text>GTP + 4 H2O = 2,5-diamino-6-hydroxy-4-(5-phosphoribosylamino)-pyrimidine + formate + 2 phosphate + 3 H(+)</text>
        <dbReference type="Rhea" id="RHEA:23704"/>
        <dbReference type="ChEBI" id="CHEBI:15377"/>
        <dbReference type="ChEBI" id="CHEBI:15378"/>
        <dbReference type="ChEBI" id="CHEBI:15740"/>
        <dbReference type="ChEBI" id="CHEBI:37565"/>
        <dbReference type="ChEBI" id="CHEBI:43474"/>
        <dbReference type="ChEBI" id="CHEBI:58614"/>
        <dbReference type="EC" id="3.5.4.25"/>
    </reaction>
</comment>
<dbReference type="RefSeq" id="WP_188662501.1">
    <property type="nucleotide sequence ID" value="NZ_BMHV01000006.1"/>
</dbReference>
<feature type="binding site" evidence="11">
    <location>
        <position position="306"/>
    </location>
    <ligand>
        <name>GTP</name>
        <dbReference type="ChEBI" id="CHEBI:37565"/>
    </ligand>
</feature>
<dbReference type="InterPro" id="IPR036144">
    <property type="entry name" value="RibA-like_sf"/>
</dbReference>
<accession>A0A917BWI9</accession>
<evidence type="ECO:0000259" key="12">
    <source>
        <dbReference type="Pfam" id="PF00925"/>
    </source>
</evidence>
<dbReference type="PANTHER" id="PTHR21327:SF18">
    <property type="entry name" value="3,4-DIHYDROXY-2-BUTANONE 4-PHOSPHATE SYNTHASE"/>
    <property type="match status" value="1"/>
</dbReference>
<dbReference type="NCBIfam" id="TIGR00505">
    <property type="entry name" value="ribA"/>
    <property type="match status" value="1"/>
</dbReference>
<keyword evidence="7 11" id="KW-0378">Hydrolase</keyword>
<evidence type="ECO:0000256" key="7">
    <source>
        <dbReference type="ARBA" id="ARBA00022801"/>
    </source>
</evidence>
<evidence type="ECO:0000256" key="10">
    <source>
        <dbReference type="ARBA" id="ARBA00049295"/>
    </source>
</evidence>
<dbReference type="GO" id="GO:0008270">
    <property type="term" value="F:zinc ion binding"/>
    <property type="evidence" value="ECO:0007669"/>
    <property type="project" value="UniProtKB-UniRule"/>
</dbReference>
<dbReference type="InterPro" id="IPR017945">
    <property type="entry name" value="DHBP_synth_RibB-like_a/b_dom"/>
</dbReference>
<name>A0A917BWI9_9PROT</name>
<feature type="binding site" evidence="11">
    <location>
        <begin position="241"/>
        <end position="245"/>
    </location>
    <ligand>
        <name>GTP</name>
        <dbReference type="ChEBI" id="CHEBI:37565"/>
    </ligand>
</feature>
<evidence type="ECO:0000256" key="5">
    <source>
        <dbReference type="ARBA" id="ARBA00022723"/>
    </source>
</evidence>
<evidence type="ECO:0000256" key="2">
    <source>
        <dbReference type="ARBA" id="ARBA00005520"/>
    </source>
</evidence>
<evidence type="ECO:0000256" key="3">
    <source>
        <dbReference type="ARBA" id="ARBA00008976"/>
    </source>
</evidence>
<comment type="pathway">
    <text evidence="1 11">Cofactor biosynthesis; riboflavin biosynthesis; 5-amino-6-(D-ribitylamino)uracil from GTP: step 1/4.</text>
</comment>
<evidence type="ECO:0000313" key="14">
    <source>
        <dbReference type="Proteomes" id="UP000632498"/>
    </source>
</evidence>
<keyword evidence="8 11" id="KW-0862">Zinc</keyword>
<sequence>MSVIAMPHRLSITLSETKSATTAPSLLAVDRALSDLRRGQIVAIDNANGLITLVLAAEGATKSTIQRLKDLSKGQPDLIITAARAHTLGLGIFKYKAVRAKMGKALRPDLIESLVNPLAEFSKNDFFDIPFEDIDLDSGESAAIGLTKLSRLLPAAITVNLPVDDFKSFISAENLMGVTNHDIFGYEEAAARSLRAVSDAQVPLADAPQTKMVAFRPADGGIEHIAIIIGEPNPNEPVLIRIHSECFTGDLVGSLRCDCGDQLRGAIKAIADHGSGILLYLAQEGRGIGLINKLRAYKLQDTGLDTFDANEQLGFDADERVYIPAAQMLDHLGVKQVRLMTNNPEKVKVLGTCHVDVVERVEHAFETNKHNEPYLFAKATKGGHYL</sequence>
<gene>
    <name evidence="11" type="primary">ribA</name>
    <name evidence="13" type="ORF">GCM10011332_10650</name>
</gene>
<feature type="binding site" evidence="11">
    <location>
        <begin position="284"/>
        <end position="286"/>
    </location>
    <ligand>
        <name>GTP</name>
        <dbReference type="ChEBI" id="CHEBI:37565"/>
    </ligand>
</feature>
<dbReference type="Proteomes" id="UP000632498">
    <property type="component" value="Unassembled WGS sequence"/>
</dbReference>
<feature type="active site" description="Nucleophile" evidence="11">
    <location>
        <position position="320"/>
    </location>
</feature>
<evidence type="ECO:0000256" key="11">
    <source>
        <dbReference type="HAMAP-Rule" id="MF_00179"/>
    </source>
</evidence>
<evidence type="ECO:0000256" key="1">
    <source>
        <dbReference type="ARBA" id="ARBA00004853"/>
    </source>
</evidence>
<reference evidence="13" key="2">
    <citation type="submission" date="2020-09" db="EMBL/GenBank/DDBJ databases">
        <authorList>
            <person name="Sun Q."/>
            <person name="Zhou Y."/>
        </authorList>
    </citation>
    <scope>NUCLEOTIDE SEQUENCE</scope>
    <source>
        <strain evidence="13">CGMCC 1.15254</strain>
    </source>
</reference>
<keyword evidence="9 11" id="KW-0342">GTP-binding</keyword>
<evidence type="ECO:0000313" key="13">
    <source>
        <dbReference type="EMBL" id="GGF58941.1"/>
    </source>
</evidence>
<dbReference type="HAMAP" id="MF_00179">
    <property type="entry name" value="RibA"/>
    <property type="match status" value="1"/>
</dbReference>
<dbReference type="GO" id="GO:0003935">
    <property type="term" value="F:GTP cyclohydrolase II activity"/>
    <property type="evidence" value="ECO:0007669"/>
    <property type="project" value="UniProtKB-UniRule"/>
</dbReference>
<feature type="binding site" evidence="11">
    <location>
        <position position="246"/>
    </location>
    <ligand>
        <name>Zn(2+)</name>
        <dbReference type="ChEBI" id="CHEBI:29105"/>
        <note>catalytic</note>
    </ligand>
</feature>
<feature type="binding site" evidence="11">
    <location>
        <position position="262"/>
    </location>
    <ligand>
        <name>GTP</name>
        <dbReference type="ChEBI" id="CHEBI:37565"/>
    </ligand>
</feature>
<dbReference type="Gene3D" id="3.40.50.10990">
    <property type="entry name" value="GTP cyclohydrolase II"/>
    <property type="match status" value="1"/>
</dbReference>
<dbReference type="SUPFAM" id="SSF55821">
    <property type="entry name" value="YrdC/RibB"/>
    <property type="match status" value="1"/>
</dbReference>
<comment type="function">
    <text evidence="11">Catalyzes the conversion of GTP to 2,5-diamino-6-ribosylamino-4(3H)-pyrimidinone 5'-phosphate (DARP), formate and pyrophosphate.</text>
</comment>
<organism evidence="13 14">
    <name type="scientific">Terasakiella brassicae</name>
    <dbReference type="NCBI Taxonomy" id="1634917"/>
    <lineage>
        <taxon>Bacteria</taxon>
        <taxon>Pseudomonadati</taxon>
        <taxon>Pseudomonadota</taxon>
        <taxon>Alphaproteobacteria</taxon>
        <taxon>Rhodospirillales</taxon>
        <taxon>Terasakiellaceae</taxon>
        <taxon>Terasakiella</taxon>
    </lineage>
</organism>
<dbReference type="SUPFAM" id="SSF142695">
    <property type="entry name" value="RibA-like"/>
    <property type="match status" value="1"/>
</dbReference>
<dbReference type="AlphaFoldDB" id="A0A917BWI9"/>
<dbReference type="InterPro" id="IPR000926">
    <property type="entry name" value="RibA"/>
</dbReference>
<dbReference type="Pfam" id="PF00925">
    <property type="entry name" value="GTP_cyclohydro2"/>
    <property type="match status" value="1"/>
</dbReference>
<dbReference type="GO" id="GO:0009231">
    <property type="term" value="P:riboflavin biosynthetic process"/>
    <property type="evidence" value="ECO:0007669"/>
    <property type="project" value="UniProtKB-UniRule"/>
</dbReference>
<dbReference type="PANTHER" id="PTHR21327">
    <property type="entry name" value="GTP CYCLOHYDROLASE II-RELATED"/>
    <property type="match status" value="1"/>
</dbReference>
<feature type="active site" description="Proton acceptor" evidence="11">
    <location>
        <position position="318"/>
    </location>
</feature>
<evidence type="ECO:0000256" key="6">
    <source>
        <dbReference type="ARBA" id="ARBA00022741"/>
    </source>
</evidence>
<evidence type="ECO:0000256" key="8">
    <source>
        <dbReference type="ARBA" id="ARBA00022833"/>
    </source>
</evidence>
<evidence type="ECO:0000256" key="9">
    <source>
        <dbReference type="ARBA" id="ARBA00023134"/>
    </source>
</evidence>
<reference evidence="13" key="1">
    <citation type="journal article" date="2014" name="Int. J. Syst. Evol. Microbiol.">
        <title>Complete genome sequence of Corynebacterium casei LMG S-19264T (=DSM 44701T), isolated from a smear-ripened cheese.</title>
        <authorList>
            <consortium name="US DOE Joint Genome Institute (JGI-PGF)"/>
            <person name="Walter F."/>
            <person name="Albersmeier A."/>
            <person name="Kalinowski J."/>
            <person name="Ruckert C."/>
        </authorList>
    </citation>
    <scope>NUCLEOTIDE SEQUENCE</scope>
    <source>
        <strain evidence="13">CGMCC 1.15254</strain>
    </source>
</reference>
<dbReference type="EC" id="3.5.4.25" evidence="11"/>
<comment type="similarity">
    <text evidence="11">Belongs to the GTP cyclohydrolase II family.</text>
</comment>
<feature type="binding site" evidence="11">
    <location>
        <position position="341"/>
    </location>
    <ligand>
        <name>GTP</name>
        <dbReference type="ChEBI" id="CHEBI:37565"/>
    </ligand>
</feature>
<keyword evidence="14" id="KW-1185">Reference proteome</keyword>
<dbReference type="InterPro" id="IPR032677">
    <property type="entry name" value="GTP_cyclohydro_II"/>
</dbReference>
<comment type="cofactor">
    <cofactor evidence="11">
        <name>Zn(2+)</name>
        <dbReference type="ChEBI" id="CHEBI:29105"/>
    </cofactor>
    <text evidence="11">Binds 1 zinc ion per subunit.</text>
</comment>
<feature type="binding site" evidence="11">
    <location>
        <position position="257"/>
    </location>
    <ligand>
        <name>Zn(2+)</name>
        <dbReference type="ChEBI" id="CHEBI:29105"/>
        <note>catalytic</note>
    </ligand>
</feature>
<dbReference type="GO" id="GO:0005525">
    <property type="term" value="F:GTP binding"/>
    <property type="evidence" value="ECO:0007669"/>
    <property type="project" value="UniProtKB-KW"/>
</dbReference>
<evidence type="ECO:0000256" key="4">
    <source>
        <dbReference type="ARBA" id="ARBA00022619"/>
    </source>
</evidence>
<keyword evidence="6 11" id="KW-0547">Nucleotide-binding</keyword>
<dbReference type="EMBL" id="BMHV01000006">
    <property type="protein sequence ID" value="GGF58941.1"/>
    <property type="molecule type" value="Genomic_DNA"/>
</dbReference>
<dbReference type="FunFam" id="3.40.50.10990:FF:000002">
    <property type="entry name" value="GTP cyclohydrolase-2"/>
    <property type="match status" value="1"/>
</dbReference>
<comment type="caution">
    <text evidence="13">The sequence shown here is derived from an EMBL/GenBank/DDBJ whole genome shotgun (WGS) entry which is preliminary data.</text>
</comment>
<comment type="similarity">
    <text evidence="2">In the N-terminal section; belongs to the DHBP synthase family.</text>
</comment>